<protein>
    <recommendedName>
        <fullName evidence="3">Link domain-containing protein</fullName>
    </recommendedName>
</protein>
<reference evidence="1 2" key="1">
    <citation type="submission" date="2018-01" db="EMBL/GenBank/DDBJ databases">
        <title>Comparison of the Chinese Bamboo Partridge and Red Junglefowl genome sequences highlights the importance of demography in genome evolution.</title>
        <authorList>
            <person name="Tiley G.P."/>
            <person name="Kimball R.T."/>
            <person name="Braun E.L."/>
            <person name="Burleigh J.G."/>
        </authorList>
    </citation>
    <scope>NUCLEOTIDE SEQUENCE [LARGE SCALE GENOMIC DNA]</scope>
    <source>
        <strain evidence="1">RTK389</strain>
        <tissue evidence="1">Blood</tissue>
    </source>
</reference>
<evidence type="ECO:0008006" key="3">
    <source>
        <dbReference type="Google" id="ProtNLM"/>
    </source>
</evidence>
<dbReference type="OrthoDB" id="6369810at2759"/>
<keyword evidence="2" id="KW-1185">Reference proteome</keyword>
<evidence type="ECO:0000313" key="1">
    <source>
        <dbReference type="EMBL" id="POI20003.1"/>
    </source>
</evidence>
<comment type="caution">
    <text evidence="1">The sequence shown here is derived from an EMBL/GenBank/DDBJ whole genome shotgun (WGS) entry which is preliminary data.</text>
</comment>
<dbReference type="InterPro" id="IPR016186">
    <property type="entry name" value="C-type_lectin-like/link_sf"/>
</dbReference>
<sequence length="183" mass="19818">MSPWLAKGSPEIISGTRGPWVKRSSSPAMSPQLSTMQPRLLLVLTLLGMVSALCSEETLSLPSGPSHAMEVPACREKGSGRYFAVVKERYTYGAAQRYCQNVYKGQLASVHSAAANEQLRKLAATYTHWSLWIGAVTTCKMGFGEVEPASCGAPSFVSTESARRPCHGSPVPRNLQWPMSLSQ</sequence>
<proteinExistence type="predicted"/>
<dbReference type="EMBL" id="PPHD01090253">
    <property type="protein sequence ID" value="POI20003.1"/>
    <property type="molecule type" value="Genomic_DNA"/>
</dbReference>
<dbReference type="Gene3D" id="3.10.100.10">
    <property type="entry name" value="Mannose-Binding Protein A, subunit A"/>
    <property type="match status" value="1"/>
</dbReference>
<evidence type="ECO:0000313" key="2">
    <source>
        <dbReference type="Proteomes" id="UP000237246"/>
    </source>
</evidence>
<accession>A0A2P4S7C1</accession>
<dbReference type="InterPro" id="IPR016187">
    <property type="entry name" value="CTDL_fold"/>
</dbReference>
<dbReference type="Proteomes" id="UP000237246">
    <property type="component" value="Unassembled WGS sequence"/>
</dbReference>
<gene>
    <name evidence="1" type="ORF">CIB84_016248</name>
</gene>
<dbReference type="AlphaFoldDB" id="A0A2P4S7C1"/>
<dbReference type="SUPFAM" id="SSF56436">
    <property type="entry name" value="C-type lectin-like"/>
    <property type="match status" value="1"/>
</dbReference>
<name>A0A2P4S7C1_BAMTH</name>
<organism evidence="1 2">
    <name type="scientific">Bambusicola thoracicus</name>
    <name type="common">Chinese bamboo-partridge</name>
    <name type="synonym">Perdix thoracica</name>
    <dbReference type="NCBI Taxonomy" id="9083"/>
    <lineage>
        <taxon>Eukaryota</taxon>
        <taxon>Metazoa</taxon>
        <taxon>Chordata</taxon>
        <taxon>Craniata</taxon>
        <taxon>Vertebrata</taxon>
        <taxon>Euteleostomi</taxon>
        <taxon>Archelosauria</taxon>
        <taxon>Archosauria</taxon>
        <taxon>Dinosauria</taxon>
        <taxon>Saurischia</taxon>
        <taxon>Theropoda</taxon>
        <taxon>Coelurosauria</taxon>
        <taxon>Aves</taxon>
        <taxon>Neognathae</taxon>
        <taxon>Galloanserae</taxon>
        <taxon>Galliformes</taxon>
        <taxon>Phasianidae</taxon>
        <taxon>Perdicinae</taxon>
        <taxon>Bambusicola</taxon>
    </lineage>
</organism>